<keyword evidence="8" id="KW-0671">Queuosine biosynthesis</keyword>
<feature type="binding site" evidence="8">
    <location>
        <position position="50"/>
    </location>
    <ligand>
        <name>[4Fe-4S] cluster</name>
        <dbReference type="ChEBI" id="CHEBI:49883"/>
        <note>4Fe-4S-S-AdoMet</note>
    </ligand>
</feature>
<evidence type="ECO:0000313" key="11">
    <source>
        <dbReference type="EMBL" id="OAP97586.1"/>
    </source>
</evidence>
<dbReference type="GO" id="GO:1904047">
    <property type="term" value="F:S-adenosyl-L-methionine binding"/>
    <property type="evidence" value="ECO:0007669"/>
    <property type="project" value="UniProtKB-UniRule"/>
</dbReference>
<feature type="binding site" evidence="8">
    <location>
        <position position="42"/>
    </location>
    <ligand>
        <name>substrate</name>
    </ligand>
</feature>
<dbReference type="PROSITE" id="PS51918">
    <property type="entry name" value="RADICAL_SAM"/>
    <property type="match status" value="1"/>
</dbReference>
<organism evidence="11">
    <name type="scientific">Rhizobium leguminosarum</name>
    <dbReference type="NCBI Taxonomy" id="384"/>
    <lineage>
        <taxon>Bacteria</taxon>
        <taxon>Pseudomonadati</taxon>
        <taxon>Pseudomonadota</taxon>
        <taxon>Alphaproteobacteria</taxon>
        <taxon>Hyphomicrobiales</taxon>
        <taxon>Rhizobiaceae</taxon>
        <taxon>Rhizobium/Agrobacterium group</taxon>
        <taxon>Rhizobium</taxon>
    </lineage>
</organism>
<dbReference type="UniPathway" id="UPA00391"/>
<dbReference type="RefSeq" id="WP_064244985.1">
    <property type="nucleotide sequence ID" value="NZ_CP016287.1"/>
</dbReference>
<feature type="binding site" evidence="8">
    <location>
        <position position="55"/>
    </location>
    <ligand>
        <name>Mg(2+)</name>
        <dbReference type="ChEBI" id="CHEBI:18420"/>
    </ligand>
</feature>
<evidence type="ECO:0000313" key="12">
    <source>
        <dbReference type="Proteomes" id="UP000092691"/>
    </source>
</evidence>
<dbReference type="GO" id="GO:0008616">
    <property type="term" value="P:tRNA queuosine(34) biosynthetic process"/>
    <property type="evidence" value="ECO:0007669"/>
    <property type="project" value="UniProtKB-UniRule"/>
</dbReference>
<keyword evidence="4 8" id="KW-0460">Magnesium</keyword>
<dbReference type="InterPro" id="IPR058240">
    <property type="entry name" value="rSAM_sf"/>
</dbReference>
<evidence type="ECO:0000256" key="4">
    <source>
        <dbReference type="ARBA" id="ARBA00022842"/>
    </source>
</evidence>
<evidence type="ECO:0000256" key="1">
    <source>
        <dbReference type="ARBA" id="ARBA00022485"/>
    </source>
</evidence>
<feature type="binding site" evidence="8">
    <location>
        <position position="46"/>
    </location>
    <ligand>
        <name>[4Fe-4S] cluster</name>
        <dbReference type="ChEBI" id="CHEBI:49883"/>
        <note>4Fe-4S-S-AdoMet</note>
    </ligand>
</feature>
<feature type="binding site" evidence="8">
    <location>
        <begin position="52"/>
        <end position="54"/>
    </location>
    <ligand>
        <name>S-adenosyl-L-methionine</name>
        <dbReference type="ChEBI" id="CHEBI:59789"/>
    </ligand>
</feature>
<comment type="cofactor">
    <cofactor evidence="8">
        <name>[4Fe-4S] cluster</name>
        <dbReference type="ChEBI" id="CHEBI:49883"/>
    </cofactor>
    <text evidence="8">Binds 1 [4Fe-4S] cluster. The cluster is coordinated with 3 cysteines and an exchangeable S-adenosyl-L-methionine.</text>
</comment>
<dbReference type="Gene3D" id="3.20.20.70">
    <property type="entry name" value="Aldolase class I"/>
    <property type="match status" value="1"/>
</dbReference>
<keyword evidence="6 8" id="KW-0411">Iron-sulfur</keyword>
<evidence type="ECO:0000256" key="5">
    <source>
        <dbReference type="ARBA" id="ARBA00023004"/>
    </source>
</evidence>
<feature type="binding site" evidence="8">
    <location>
        <begin position="133"/>
        <end position="135"/>
    </location>
    <ligand>
        <name>S-adenosyl-L-methionine</name>
        <dbReference type="ChEBI" id="CHEBI:59789"/>
    </ligand>
</feature>
<evidence type="ECO:0000256" key="6">
    <source>
        <dbReference type="ARBA" id="ARBA00023014"/>
    </source>
</evidence>
<dbReference type="AlphaFoldDB" id="A0A179C067"/>
<comment type="caution">
    <text evidence="8">Lacks conserved residue(s) required for the propagation of feature annotation.</text>
</comment>
<comment type="subunit">
    <text evidence="8">Homodimer.</text>
</comment>
<keyword evidence="10" id="KW-0614">Plasmid</keyword>
<dbReference type="OrthoDB" id="9792276at2"/>
<dbReference type="InterPro" id="IPR024924">
    <property type="entry name" value="7-CO-7-deazaguanine_synth-like"/>
</dbReference>
<dbReference type="Pfam" id="PF04055">
    <property type="entry name" value="Radical_SAM"/>
    <property type="match status" value="1"/>
</dbReference>
<feature type="binding site" evidence="8">
    <location>
        <position position="89"/>
    </location>
    <ligand>
        <name>S-adenosyl-L-methionine</name>
        <dbReference type="ChEBI" id="CHEBI:59789"/>
    </ligand>
</feature>
<evidence type="ECO:0000256" key="3">
    <source>
        <dbReference type="ARBA" id="ARBA00022723"/>
    </source>
</evidence>
<geneLocation type="plasmid" evidence="10 12">
    <name>unnamed1</name>
</geneLocation>
<comment type="function">
    <text evidence="8">Catalyzes the complex heterocyclic radical-mediated conversion of 6-carboxy-5,6,7,8-tetrahydropterin (CPH4) to 7-carboxy-7-deazaguanine (CDG), a step common to the biosynthetic pathways of all 7-deazapurine-containing compounds.</text>
</comment>
<dbReference type="HAMAP" id="MF_00917">
    <property type="entry name" value="QueE"/>
    <property type="match status" value="1"/>
</dbReference>
<dbReference type="InterPro" id="IPR013785">
    <property type="entry name" value="Aldolase_TIM"/>
</dbReference>
<evidence type="ECO:0000256" key="8">
    <source>
        <dbReference type="HAMAP-Rule" id="MF_00917"/>
    </source>
</evidence>
<dbReference type="EC" id="4.3.99.3" evidence="8"/>
<keyword evidence="3 8" id="KW-0479">Metal-binding</keyword>
<keyword evidence="1 8" id="KW-0004">4Fe-4S</keyword>
<accession>A0A179C067</accession>
<dbReference type="CDD" id="cd01335">
    <property type="entry name" value="Radical_SAM"/>
    <property type="match status" value="1"/>
</dbReference>
<dbReference type="GO" id="GO:0016840">
    <property type="term" value="F:carbon-nitrogen lyase activity"/>
    <property type="evidence" value="ECO:0007669"/>
    <property type="project" value="UniProtKB-UniRule"/>
</dbReference>
<feature type="binding site" evidence="8">
    <location>
        <position position="53"/>
    </location>
    <ligand>
        <name>[4Fe-4S] cluster</name>
        <dbReference type="ChEBI" id="CHEBI:49883"/>
        <note>4Fe-4S-S-AdoMet</note>
    </ligand>
</feature>
<evidence type="ECO:0000256" key="2">
    <source>
        <dbReference type="ARBA" id="ARBA00022691"/>
    </source>
</evidence>
<feature type="binding site" evidence="8">
    <location>
        <begin position="27"/>
        <end position="29"/>
    </location>
    <ligand>
        <name>substrate</name>
    </ligand>
</feature>
<comment type="similarity">
    <text evidence="8">Belongs to the radical SAM superfamily. 7-carboxy-7-deazaguanine synthase family.</text>
</comment>
<dbReference type="GO" id="GO:0000287">
    <property type="term" value="F:magnesium ion binding"/>
    <property type="evidence" value="ECO:0007669"/>
    <property type="project" value="UniProtKB-UniRule"/>
</dbReference>
<dbReference type="EMBL" id="CP016287">
    <property type="protein sequence ID" value="ANP89917.1"/>
    <property type="molecule type" value="Genomic_DNA"/>
</dbReference>
<dbReference type="PANTHER" id="PTHR42836">
    <property type="entry name" value="7-CARBOXY-7-DEAZAGUANINE SYNTHASE"/>
    <property type="match status" value="1"/>
</dbReference>
<sequence length="231" mass="26451">MKGKNKLRRQELTDGRELWIQEVFYTLQGEGPFSGQPSVFVRTCGCNLKCFWCDTDFESSTWRPSLDELLETIENIRPSFCDLIVITGGEPFRQNIAPLVETLLGRGLRVQIETNGTLWIELPESERLTIVCSPKTRGLHPDIVPRISAYKYVLSVDEVDAEDGLPARSTQKENYVMRLFRQKKAVAPIYVMPRDDGDENLNERNRALCADIAMRHGYTLCLQTHKMLALR</sequence>
<dbReference type="InterPro" id="IPR007197">
    <property type="entry name" value="rSAM"/>
</dbReference>
<dbReference type="Proteomes" id="UP000092691">
    <property type="component" value="Plasmid unnamed1"/>
</dbReference>
<reference evidence="11" key="1">
    <citation type="submission" date="2016-04" db="EMBL/GenBank/DDBJ databases">
        <title>Fast-growing isolate from the root nodules of Vavilovia formosa.</title>
        <authorList>
            <person name="Kimeklis A."/>
            <person name="Safronova V."/>
            <person name="Belimov A."/>
            <person name="Andronov E."/>
        </authorList>
    </citation>
    <scope>NUCLEOTIDE SEQUENCE [LARGE SCALE GENOMIC DNA]</scope>
    <source>
        <strain evidence="11">Vaf-46</strain>
    </source>
</reference>
<evidence type="ECO:0000313" key="10">
    <source>
        <dbReference type="EMBL" id="ANP89917.1"/>
    </source>
</evidence>
<keyword evidence="5 8" id="KW-0408">Iron</keyword>
<evidence type="ECO:0000256" key="7">
    <source>
        <dbReference type="ARBA" id="ARBA00023239"/>
    </source>
</evidence>
<dbReference type="PANTHER" id="PTHR42836:SF1">
    <property type="entry name" value="7-CARBOXY-7-DEAZAGUANINE SYNTHASE"/>
    <property type="match status" value="1"/>
</dbReference>
<keyword evidence="2 8" id="KW-0949">S-adenosyl-L-methionine</keyword>
<comment type="catalytic activity">
    <reaction evidence="8">
        <text>6-carboxy-5,6,7,8-tetrahydropterin + H(+) = 7-carboxy-7-carbaguanine + NH4(+)</text>
        <dbReference type="Rhea" id="RHEA:27974"/>
        <dbReference type="ChEBI" id="CHEBI:15378"/>
        <dbReference type="ChEBI" id="CHEBI:28938"/>
        <dbReference type="ChEBI" id="CHEBI:61032"/>
        <dbReference type="ChEBI" id="CHEBI:61036"/>
        <dbReference type="EC" id="4.3.99.3"/>
    </reaction>
</comment>
<dbReference type="EMBL" id="LWBS01000005">
    <property type="protein sequence ID" value="OAP97586.1"/>
    <property type="molecule type" value="Genomic_DNA"/>
</dbReference>
<comment type="pathway">
    <text evidence="8">Purine metabolism; 7-cyano-7-deazaguanine biosynthesis.</text>
</comment>
<evidence type="ECO:0000259" key="9">
    <source>
        <dbReference type="PROSITE" id="PS51918"/>
    </source>
</evidence>
<proteinExistence type="inferred from homology"/>
<gene>
    <name evidence="8" type="primary">queE</name>
    <name evidence="11" type="ORF">A4U53_36530</name>
    <name evidence="10" type="ORF">BA011_30005</name>
</gene>
<dbReference type="GO" id="GO:0051539">
    <property type="term" value="F:4 iron, 4 sulfur cluster binding"/>
    <property type="evidence" value="ECO:0007669"/>
    <property type="project" value="UniProtKB-UniRule"/>
</dbReference>
<reference evidence="10 12" key="2">
    <citation type="submission" date="2016-06" db="EMBL/GenBank/DDBJ databases">
        <title>Microsymbionts genomes from the relict species Vavilovia formosa.</title>
        <authorList>
            <person name="Chirak E."/>
            <person name="Kimeklis A."/>
            <person name="Andronov E."/>
        </authorList>
    </citation>
    <scope>NUCLEOTIDE SEQUENCE [LARGE SCALE GENOMIC DNA]</scope>
    <source>
        <strain evidence="10 12">Vaf10</strain>
        <plasmid evidence="12">Plasmid unnamed1</plasmid>
        <plasmid evidence="10">unnamed1</plasmid>
    </source>
</reference>
<name>A0A179C067_RHILE</name>
<comment type="cofactor">
    <cofactor evidence="8">
        <name>Mg(2+)</name>
        <dbReference type="ChEBI" id="CHEBI:18420"/>
    </cofactor>
</comment>
<comment type="cofactor">
    <cofactor evidence="8">
        <name>S-adenosyl-L-methionine</name>
        <dbReference type="ChEBI" id="CHEBI:59789"/>
    </cofactor>
    <text evidence="8">Binds 1 S-adenosyl-L-methionine per subunit.</text>
</comment>
<dbReference type="SUPFAM" id="SSF102114">
    <property type="entry name" value="Radical SAM enzymes"/>
    <property type="match status" value="1"/>
</dbReference>
<feature type="binding site" evidence="8">
    <location>
        <position position="87"/>
    </location>
    <ligand>
        <name>substrate</name>
    </ligand>
</feature>
<protein>
    <recommendedName>
        <fullName evidence="8">7-carboxy-7-deazaguanine synthase</fullName>
        <shortName evidence="8">CDG synthase</shortName>
        <ecNumber evidence="8">4.3.99.3</ecNumber>
    </recommendedName>
    <alternativeName>
        <fullName evidence="8">Queuosine biosynthesis protein QueE</fullName>
    </alternativeName>
</protein>
<feature type="domain" description="Radical SAM core" evidence="9">
    <location>
        <begin position="33"/>
        <end position="231"/>
    </location>
</feature>
<dbReference type="SFLD" id="SFLDS00029">
    <property type="entry name" value="Radical_SAM"/>
    <property type="match status" value="1"/>
</dbReference>
<dbReference type="PIRSF" id="PIRSF000370">
    <property type="entry name" value="QueE"/>
    <property type="match status" value="1"/>
</dbReference>
<keyword evidence="7 8" id="KW-0456">Lyase</keyword>